<dbReference type="InterPro" id="IPR008012">
    <property type="entry name" value="Ump1"/>
</dbReference>
<dbReference type="GO" id="GO:0005737">
    <property type="term" value="C:cytoplasm"/>
    <property type="evidence" value="ECO:0007669"/>
    <property type="project" value="TreeGrafter"/>
</dbReference>
<dbReference type="GO" id="GO:0043248">
    <property type="term" value="P:proteasome assembly"/>
    <property type="evidence" value="ECO:0007669"/>
    <property type="project" value="InterPro"/>
</dbReference>
<gene>
    <name evidence="3" type="ORF">BpHYR1_041351</name>
</gene>
<accession>A0A3M7SLN0</accession>
<reference evidence="3 4" key="1">
    <citation type="journal article" date="2018" name="Sci. Rep.">
        <title>Genomic signatures of local adaptation to the degree of environmental predictability in rotifers.</title>
        <authorList>
            <person name="Franch-Gras L."/>
            <person name="Hahn C."/>
            <person name="Garcia-Roger E.M."/>
            <person name="Carmona M.J."/>
            <person name="Serra M."/>
            <person name="Gomez A."/>
        </authorList>
    </citation>
    <scope>NUCLEOTIDE SEQUENCE [LARGE SCALE GENOMIC DNA]</scope>
    <source>
        <strain evidence="3">HYR1</strain>
    </source>
</reference>
<dbReference type="GO" id="GO:0000502">
    <property type="term" value="C:proteasome complex"/>
    <property type="evidence" value="ECO:0007669"/>
    <property type="project" value="UniProtKB-KW"/>
</dbReference>
<dbReference type="Pfam" id="PF05348">
    <property type="entry name" value="UMP1"/>
    <property type="match status" value="1"/>
</dbReference>
<dbReference type="PANTHER" id="PTHR12828:SF3">
    <property type="entry name" value="PROTEASOME MATURATION PROTEIN"/>
    <property type="match status" value="1"/>
</dbReference>
<dbReference type="Proteomes" id="UP000276133">
    <property type="component" value="Unassembled WGS sequence"/>
</dbReference>
<comment type="similarity">
    <text evidence="2">Belongs to the POMP/UMP1 family.</text>
</comment>
<evidence type="ECO:0000313" key="3">
    <source>
        <dbReference type="EMBL" id="RNA36517.1"/>
    </source>
</evidence>
<sequence>MENSKNSNFKENELGVQDILKHGFLNVKSEIKTVNDLEYQEKNFKKLEENNCLSSARTSQGLNVSFKLEMEKKFAQKISRLPALKSSNLMLSVLKGTDDTFEIENILNNQQEFCEHNYDLHSLMGYKF</sequence>
<dbReference type="PANTHER" id="PTHR12828">
    <property type="entry name" value="PROTEASOME MATURATION PROTEIN UMP1"/>
    <property type="match status" value="1"/>
</dbReference>
<evidence type="ECO:0000256" key="1">
    <source>
        <dbReference type="ARBA" id="ARBA00023186"/>
    </source>
</evidence>
<keyword evidence="1" id="KW-0143">Chaperone</keyword>
<dbReference type="STRING" id="10195.A0A3M7SLN0"/>
<protein>
    <submittedName>
        <fullName evidence="3">Proteasome maturation</fullName>
    </submittedName>
</protein>
<dbReference type="AlphaFoldDB" id="A0A3M7SLN0"/>
<dbReference type="OrthoDB" id="15001at2759"/>
<keyword evidence="3" id="KW-0647">Proteasome</keyword>
<dbReference type="EMBL" id="REGN01001171">
    <property type="protein sequence ID" value="RNA36517.1"/>
    <property type="molecule type" value="Genomic_DNA"/>
</dbReference>
<name>A0A3M7SLN0_BRAPC</name>
<proteinExistence type="inferred from homology"/>
<dbReference type="GO" id="GO:0005634">
    <property type="term" value="C:nucleus"/>
    <property type="evidence" value="ECO:0007669"/>
    <property type="project" value="TreeGrafter"/>
</dbReference>
<organism evidence="3 4">
    <name type="scientific">Brachionus plicatilis</name>
    <name type="common">Marine rotifer</name>
    <name type="synonym">Brachionus muelleri</name>
    <dbReference type="NCBI Taxonomy" id="10195"/>
    <lineage>
        <taxon>Eukaryota</taxon>
        <taxon>Metazoa</taxon>
        <taxon>Spiralia</taxon>
        <taxon>Gnathifera</taxon>
        <taxon>Rotifera</taxon>
        <taxon>Eurotatoria</taxon>
        <taxon>Monogononta</taxon>
        <taxon>Pseudotrocha</taxon>
        <taxon>Ploima</taxon>
        <taxon>Brachionidae</taxon>
        <taxon>Brachionus</taxon>
    </lineage>
</organism>
<evidence type="ECO:0000256" key="2">
    <source>
        <dbReference type="ARBA" id="ARBA00043974"/>
    </source>
</evidence>
<keyword evidence="4" id="KW-1185">Reference proteome</keyword>
<evidence type="ECO:0000313" key="4">
    <source>
        <dbReference type="Proteomes" id="UP000276133"/>
    </source>
</evidence>
<comment type="caution">
    <text evidence="3">The sequence shown here is derived from an EMBL/GenBank/DDBJ whole genome shotgun (WGS) entry which is preliminary data.</text>
</comment>